<feature type="compositionally biased region" description="Basic and acidic residues" evidence="1">
    <location>
        <begin position="1046"/>
        <end position="1068"/>
    </location>
</feature>
<accession>A0A0G4KDA5</accession>
<feature type="compositionally biased region" description="Basic and acidic residues" evidence="1">
    <location>
        <begin position="1883"/>
        <end position="1910"/>
    </location>
</feature>
<feature type="compositionally biased region" description="Polar residues" evidence="1">
    <location>
        <begin position="1305"/>
        <end position="1317"/>
    </location>
</feature>
<feature type="compositionally biased region" description="Polar residues" evidence="1">
    <location>
        <begin position="620"/>
        <end position="634"/>
    </location>
</feature>
<feature type="compositionally biased region" description="Basic residues" evidence="1">
    <location>
        <begin position="1430"/>
        <end position="1440"/>
    </location>
</feature>
<gene>
    <name evidence="2" type="ORF">BN1708_000034</name>
</gene>
<feature type="compositionally biased region" description="Acidic residues" evidence="1">
    <location>
        <begin position="1804"/>
        <end position="1817"/>
    </location>
</feature>
<feature type="compositionally biased region" description="Basic and acidic residues" evidence="1">
    <location>
        <begin position="1725"/>
        <end position="1737"/>
    </location>
</feature>
<sequence>MISPAPCRRHIMDLQDLWRTTRGFLVPEEGGLVVQEMAEVRSEHYQSLKQPTAGWDEGPRSGSLNGPQIQHSQLPNYENTGIISNAIANAGKVFSEPGQENISLLSQHSNTSRPRPASAQFTFTCDSQVPGTQWPGMDPAVHSSLPAYGGANRTKHASMGTQTAAANAGANQQGAPVQGNAGTPAAAKKKKSRRRAERDLKMAAAHRRREAREKAYHNPPRPEDMWICEFCEYEQIFGEPPYALIRQHEIKDQKARRQEQERKRLLEKAKAKSRKGKKANSGKPGAKNTDSSQPGPQQQPHRVDGGHTDGTRSQTNSTDEDEEGYHNGESDYDGRSFTHDDPPMTLSDDPDPEYPDDERLACPYCKRGGIIVRSVAKRVEASRTVSKAVESGPLTAATANPNAATAAAAVFGRQNSNASLSSAAAAAALRSRPTTPINVGEVQTKRTQRRSASVSSQNSQHDARRALHRTASQSSMTERTFRTPSPSPHRPVSSGAYDSPPPVPAIPEDMRSDNGRNTHKRATSLQTQPFRVASQKKQGGAGSWFGAATEGPAVNVRKSDALLSRTQPSESRPGAVSPTSSINFSRPRALQAGSPPASPIFERMPSVTHSQRYVAPHRAQSVTSTHSSVASDQSLVYDPNSRRMVPKADLLAREYDIEPSEKPVKRKKKQQRQQQLALGRSGSHLAQGTVARARGTAVEGDESQVQTRSQAQAQAQIQPEVKTKPQPQRIVRTQPQSQRFVRPESPEPKTRQRHPQIEQPAPITTAAVTAAAAASGTGSRTPEPPHAQAPTTADRTVHVSDGTSAPIQAQQTDSAPPSGRAELEDQDSSEEDEEDEEEDLVDGATAHTESEPYGAEAVPVNTTRHSSPPSFSTSSTAVDSFADNVVSSAPPKQYGSVRSLREHSNSPVRNARFALRTDQLVVKHEPPARSVSPRKSALKNSSSPSRGASPSEDGSDLGLEHYASHQDDLPSNRKKSVRVSFDEHSTQVIGESAQEQHSDSPVVPSPQTARRPWYSNIGRNKKKDSVALDVDEVMQPRPALPSFGSVRDKKPKETEEERPLVRPVESEHSPAISASPAALPSSPDDEEIDDPIGHSTDGNLASILTRENAAKNEANISKFREPLPPVVTSMEGTGYHSPSSSCSDDEDGEGSPPTQETFLESIAEAPSEPALNPLDRTKEEETLVDNAERTNVGGTGATHLQVNTGRDLSQDAVPAIAIIEPSPGLQEPSVDGAGAGYFDVPGGFPEDDSDSNNVSRPAAVPTGREAEAKTAVAPIQIPTSSTNPSVDELEASPPNTPTARAPGVSTINEETESSGSSIYSDAYEDLSDAEGDGFLSLDAVLTTPVSQKVSKRLFEKALVGSSKEASKDDSIQRSDLFAASAPATEPLETQDDWDKAKLYWKSLTNDKRKQLEREAQEEAGVEADEEQVAHPKKTKKKRSSRASQVSKPIEQGPEQEAVQQRHGDAERNYQIKPGTKYASKDDAGVPSMRQSLRGTESQQGSGVGGSRLKKSMRASQPAATNVSEPTMRRTLRADPPETNGAHSRKAASQEVAQSNGNMRKSMRQNGNPQPSISQPEPAARKTGRPLSLQQAPTPRETGPNHKRQSSVDSPAAAAALATAQPSLRRRGSDSSESSFKRARPQKQAQGFGFRRSMRAASPERPVENKSSRFSLRSLSPVGRQNTASPPPTTAMSNRMSMRSTLRSESVDRGSSRMHMPSFGRSSGKKVAEKKNKNRYGDSSDEDAPGPSIFRSRFADSSDEDEPSAPPPAAGKMPKSLRNGGGASSSAAAAAMNLPTTRQRQDAAEFSEELSDSSDEDQAPPQRTPSGRLVRANSEGRGLQRKRSGRGELMESTTTPAVNSTESATRPGHTRRGSFFSVLRRRKDKDGAGKISRPEPRESAARQGTKLERSNSEISALRVNNSSPRLQKRQPANWPLPDTTARPATSGGPATGDSAPQPPFMKRRSISHTFGASNSHHLQQQEQLNGNVTPDLDEQSQAGGSVMKKKFGKLRRMFGLND</sequence>
<feature type="compositionally biased region" description="Polar residues" evidence="1">
    <location>
        <begin position="450"/>
        <end position="460"/>
    </location>
</feature>
<feature type="compositionally biased region" description="Polar residues" evidence="1">
    <location>
        <begin position="62"/>
        <end position="73"/>
    </location>
</feature>
<feature type="compositionally biased region" description="Polar residues" evidence="1">
    <location>
        <begin position="986"/>
        <end position="995"/>
    </location>
</feature>
<dbReference type="STRING" id="100787.A0A0G4KDA5"/>
<dbReference type="Proteomes" id="UP000044602">
    <property type="component" value="Unassembled WGS sequence"/>
</dbReference>
<organism evidence="2 3">
    <name type="scientific">Verticillium longisporum</name>
    <name type="common">Verticillium dahliae var. longisporum</name>
    <dbReference type="NCBI Taxonomy" id="100787"/>
    <lineage>
        <taxon>Eukaryota</taxon>
        <taxon>Fungi</taxon>
        <taxon>Dikarya</taxon>
        <taxon>Ascomycota</taxon>
        <taxon>Pezizomycotina</taxon>
        <taxon>Sordariomycetes</taxon>
        <taxon>Hypocreomycetidae</taxon>
        <taxon>Glomerellales</taxon>
        <taxon>Plectosphaerellaceae</taxon>
        <taxon>Verticillium</taxon>
    </lineage>
</organism>
<feature type="compositionally biased region" description="Basic residues" evidence="1">
    <location>
        <begin position="271"/>
        <end position="280"/>
    </location>
</feature>
<feature type="compositionally biased region" description="Polar residues" evidence="1">
    <location>
        <begin position="1513"/>
        <end position="1524"/>
    </location>
</feature>
<feature type="region of interest" description="Disordered" evidence="1">
    <location>
        <begin position="154"/>
        <end position="222"/>
    </location>
</feature>
<feature type="compositionally biased region" description="Low complexity" evidence="1">
    <location>
        <begin position="1069"/>
        <end position="1082"/>
    </location>
</feature>
<feature type="compositionally biased region" description="Basic and acidic residues" evidence="1">
    <location>
        <begin position="210"/>
        <end position="222"/>
    </location>
</feature>
<feature type="region of interest" description="Disordered" evidence="1">
    <location>
        <begin position="1357"/>
        <end position="1394"/>
    </location>
</feature>
<feature type="compositionally biased region" description="Polar residues" evidence="1">
    <location>
        <begin position="470"/>
        <end position="484"/>
    </location>
</feature>
<feature type="compositionally biased region" description="Acidic residues" evidence="1">
    <location>
        <begin position="1417"/>
        <end position="1426"/>
    </location>
</feature>
<feature type="compositionally biased region" description="Basic and acidic residues" evidence="1">
    <location>
        <begin position="958"/>
        <end position="971"/>
    </location>
</feature>
<feature type="compositionally biased region" description="Polar residues" evidence="1">
    <location>
        <begin position="801"/>
        <end position="815"/>
    </location>
</feature>
<feature type="compositionally biased region" description="Basic and acidic residues" evidence="1">
    <location>
        <begin position="650"/>
        <end position="663"/>
    </location>
</feature>
<feature type="region of interest" description="Disordered" evidence="1">
    <location>
        <begin position="428"/>
        <end position="548"/>
    </location>
</feature>
<evidence type="ECO:0000313" key="3">
    <source>
        <dbReference type="Proteomes" id="UP000044602"/>
    </source>
</evidence>
<name>A0A0G4KDA5_VERLO</name>
<feature type="compositionally biased region" description="Polar residues" evidence="1">
    <location>
        <begin position="703"/>
        <end position="717"/>
    </location>
</feature>
<reference evidence="2 3" key="1">
    <citation type="submission" date="2015-05" db="EMBL/GenBank/DDBJ databases">
        <authorList>
            <person name="Wang D.B."/>
            <person name="Wang M."/>
        </authorList>
    </citation>
    <scope>NUCLEOTIDE SEQUENCE [LARGE SCALE GENOMIC DNA]</scope>
    <source>
        <strain evidence="2">VL1</strain>
    </source>
</reference>
<feature type="compositionally biased region" description="Low complexity" evidence="1">
    <location>
        <begin position="866"/>
        <end position="876"/>
    </location>
</feature>
<feature type="compositionally biased region" description="Polar residues" evidence="1">
    <location>
        <begin position="1488"/>
        <end position="1500"/>
    </location>
</feature>
<feature type="region of interest" description="Disordered" evidence="1">
    <location>
        <begin position="1222"/>
        <end position="1317"/>
    </location>
</feature>
<protein>
    <submittedName>
        <fullName evidence="2">Uncharacterized protein</fullName>
    </submittedName>
</protein>
<feature type="compositionally biased region" description="Polar residues" evidence="1">
    <location>
        <begin position="1667"/>
        <end position="1703"/>
    </location>
</feature>
<feature type="region of interest" description="Disordered" evidence="1">
    <location>
        <begin position="48"/>
        <end position="73"/>
    </location>
</feature>
<keyword evidence="3" id="KW-1185">Reference proteome</keyword>
<evidence type="ECO:0000256" key="1">
    <source>
        <dbReference type="SAM" id="MobiDB-lite"/>
    </source>
</evidence>
<feature type="compositionally biased region" description="Basic residues" evidence="1">
    <location>
        <begin position="2002"/>
        <end position="2011"/>
    </location>
</feature>
<feature type="compositionally biased region" description="Polar residues" evidence="1">
    <location>
        <begin position="1911"/>
        <end position="1924"/>
    </location>
</feature>
<feature type="compositionally biased region" description="Polar residues" evidence="1">
    <location>
        <begin position="1966"/>
        <end position="1987"/>
    </location>
</feature>
<feature type="compositionally biased region" description="Low complexity" evidence="1">
    <location>
        <begin position="764"/>
        <end position="774"/>
    </location>
</feature>
<feature type="compositionally biased region" description="Basic and acidic residues" evidence="1">
    <location>
        <begin position="741"/>
        <end position="750"/>
    </location>
</feature>
<feature type="region of interest" description="Disordered" evidence="1">
    <location>
        <begin position="1411"/>
        <end position="2017"/>
    </location>
</feature>
<proteinExistence type="predicted"/>
<feature type="compositionally biased region" description="Low complexity" evidence="1">
    <location>
        <begin position="160"/>
        <end position="186"/>
    </location>
</feature>
<evidence type="ECO:0000313" key="2">
    <source>
        <dbReference type="EMBL" id="CRJ79517.1"/>
    </source>
</evidence>
<feature type="compositionally biased region" description="Basic and acidic residues" evidence="1">
    <location>
        <begin position="1459"/>
        <end position="1469"/>
    </location>
</feature>
<feature type="compositionally biased region" description="Basic and acidic residues" evidence="1">
    <location>
        <begin position="324"/>
        <end position="342"/>
    </location>
</feature>
<feature type="compositionally biased region" description="Polar residues" evidence="1">
    <location>
        <begin position="1850"/>
        <end position="1863"/>
    </location>
</feature>
<feature type="compositionally biased region" description="Polar residues" evidence="1">
    <location>
        <begin position="1550"/>
        <end position="1574"/>
    </location>
</feature>
<feature type="region of interest" description="Disordered" evidence="1">
    <location>
        <begin position="564"/>
        <end position="1206"/>
    </location>
</feature>
<feature type="compositionally biased region" description="Low complexity" evidence="1">
    <location>
        <begin position="941"/>
        <end position="951"/>
    </location>
</feature>
<feature type="region of interest" description="Disordered" evidence="1">
    <location>
        <begin position="268"/>
        <end position="360"/>
    </location>
</feature>
<feature type="compositionally biased region" description="Polar residues" evidence="1">
    <location>
        <begin position="288"/>
        <end position="300"/>
    </location>
</feature>
<feature type="compositionally biased region" description="Acidic residues" evidence="1">
    <location>
        <begin position="824"/>
        <end position="841"/>
    </location>
</feature>
<dbReference type="EMBL" id="CVQH01000001">
    <property type="protein sequence ID" value="CRJ79517.1"/>
    <property type="molecule type" value="Genomic_DNA"/>
</dbReference>
<feature type="compositionally biased region" description="Basic and acidic residues" evidence="1">
    <location>
        <begin position="301"/>
        <end position="310"/>
    </location>
</feature>